<dbReference type="RefSeq" id="WP_208259922.1">
    <property type="nucleotide sequence ID" value="NZ_JAGEOJ010000015.1"/>
</dbReference>
<evidence type="ECO:0008006" key="4">
    <source>
        <dbReference type="Google" id="ProtNLM"/>
    </source>
</evidence>
<evidence type="ECO:0000313" key="3">
    <source>
        <dbReference type="Proteomes" id="UP000669179"/>
    </source>
</evidence>
<dbReference type="AlphaFoldDB" id="A0A939PGC9"/>
<protein>
    <recommendedName>
        <fullName evidence="4">Secreted protein</fullName>
    </recommendedName>
</protein>
<sequence length="372" mass="39670">MHPSRRQVLAVGLGAGAAAIIGGGTARAASPSGTWQDVPVPDGTPPHLWAVAAPTPRTAFVFGQYSWNQKDVTSVLHWNGARWRQEPAPAMQWNWFSKMAAASPAAAWVTGMALTTGAPQSLYWNGRSWRSVAFPSSDQGGIPALGAVPGGTAWSSVFQNDAAVVMRFERGAWVPKNVPVPATSAVNAIAARSAADIWIAGKDRSAGDYGPVFTLRWNGRTWQRYDMPSDLVPSYIEGFDILPLSSTDVWAYVGAGGGSQYLWHWDGTAWTRVAQVPRTGFLPNAYYGSLAPDGHGGVWIPQLGDTTGNTPKGRASYLNWDGSAWSTVSGRPRAGADSWVEAYDLAPLGRTGQVLAVGTADQGTIPFIERFA</sequence>
<keyword evidence="3" id="KW-1185">Reference proteome</keyword>
<gene>
    <name evidence="2" type="ORF">J4573_33355</name>
</gene>
<comment type="caution">
    <text evidence="2">The sequence shown here is derived from an EMBL/GenBank/DDBJ whole genome shotgun (WGS) entry which is preliminary data.</text>
</comment>
<keyword evidence="1" id="KW-0732">Signal</keyword>
<reference evidence="2" key="1">
    <citation type="submission" date="2021-03" db="EMBL/GenBank/DDBJ databases">
        <authorList>
            <person name="Kanchanasin P."/>
            <person name="Saeng-In P."/>
            <person name="Phongsopitanun W."/>
            <person name="Yuki M."/>
            <person name="Kudo T."/>
            <person name="Ohkuma M."/>
            <person name="Tanasupawat S."/>
        </authorList>
    </citation>
    <scope>NUCLEOTIDE SEQUENCE</scope>
    <source>
        <strain evidence="2">GKU 128</strain>
    </source>
</reference>
<dbReference type="InterPro" id="IPR006311">
    <property type="entry name" value="TAT_signal"/>
</dbReference>
<feature type="chain" id="PRO_5037888607" description="Secreted protein" evidence="1">
    <location>
        <begin position="29"/>
        <end position="372"/>
    </location>
</feature>
<accession>A0A939PGC9</accession>
<dbReference type="PROSITE" id="PS51318">
    <property type="entry name" value="TAT"/>
    <property type="match status" value="1"/>
</dbReference>
<feature type="signal peptide" evidence="1">
    <location>
        <begin position="1"/>
        <end position="28"/>
    </location>
</feature>
<name>A0A939PGC9_9ACTN</name>
<dbReference type="EMBL" id="JAGEOJ010000015">
    <property type="protein sequence ID" value="MBO2452015.1"/>
    <property type="molecule type" value="Genomic_DNA"/>
</dbReference>
<evidence type="ECO:0000256" key="1">
    <source>
        <dbReference type="SAM" id="SignalP"/>
    </source>
</evidence>
<evidence type="ECO:0000313" key="2">
    <source>
        <dbReference type="EMBL" id="MBO2452015.1"/>
    </source>
</evidence>
<proteinExistence type="predicted"/>
<dbReference type="Proteomes" id="UP000669179">
    <property type="component" value="Unassembled WGS sequence"/>
</dbReference>
<organism evidence="2 3">
    <name type="scientific">Actinomadura barringtoniae</name>
    <dbReference type="NCBI Taxonomy" id="1427535"/>
    <lineage>
        <taxon>Bacteria</taxon>
        <taxon>Bacillati</taxon>
        <taxon>Actinomycetota</taxon>
        <taxon>Actinomycetes</taxon>
        <taxon>Streptosporangiales</taxon>
        <taxon>Thermomonosporaceae</taxon>
        <taxon>Actinomadura</taxon>
    </lineage>
</organism>